<dbReference type="FunCoup" id="A0A5E4FR48">
    <property type="interactions" value="125"/>
</dbReference>
<evidence type="ECO:0000256" key="3">
    <source>
        <dbReference type="ARBA" id="ARBA00023012"/>
    </source>
</evidence>
<dbReference type="GO" id="GO:0005634">
    <property type="term" value="C:nucleus"/>
    <property type="evidence" value="ECO:0007669"/>
    <property type="project" value="UniProtKB-SubCell"/>
</dbReference>
<dbReference type="Gramene" id="VVA29951">
    <property type="protein sequence ID" value="VVA29951"/>
    <property type="gene ID" value="Prudul26B015503"/>
</dbReference>
<name>A0A5E4FR48_PRUDU</name>
<evidence type="ECO:0000256" key="7">
    <source>
        <dbReference type="ARBA" id="ARBA00023242"/>
    </source>
</evidence>
<dbReference type="GO" id="GO:0009736">
    <property type="term" value="P:cytokinin-activated signaling pathway"/>
    <property type="evidence" value="ECO:0007669"/>
    <property type="project" value="InterPro"/>
</dbReference>
<evidence type="ECO:0000256" key="2">
    <source>
        <dbReference type="ARBA" id="ARBA00010330"/>
    </source>
</evidence>
<keyword evidence="7 9" id="KW-0539">Nucleus</keyword>
<feature type="compositionally biased region" description="Polar residues" evidence="10">
    <location>
        <begin position="185"/>
        <end position="197"/>
    </location>
</feature>
<feature type="domain" description="CCT" evidence="12">
    <location>
        <begin position="372"/>
        <end position="414"/>
    </location>
</feature>
<dbReference type="SMART" id="SM00448">
    <property type="entry name" value="REC"/>
    <property type="match status" value="1"/>
</dbReference>
<dbReference type="PROSITE" id="PS50110">
    <property type="entry name" value="RESPONSE_REGULATORY"/>
    <property type="match status" value="1"/>
</dbReference>
<dbReference type="PANTHER" id="PTHR43874:SF1">
    <property type="entry name" value="TWO-COMPONENT RESPONSE REGULATOR-LIKE APRR1"/>
    <property type="match status" value="1"/>
</dbReference>
<evidence type="ECO:0000259" key="12">
    <source>
        <dbReference type="PROSITE" id="PS51017"/>
    </source>
</evidence>
<evidence type="ECO:0000313" key="14">
    <source>
        <dbReference type="Proteomes" id="UP000327085"/>
    </source>
</evidence>
<protein>
    <submittedName>
        <fullName evidence="13">PREDICTED: two-component response regulator</fullName>
    </submittedName>
</protein>
<dbReference type="InterPro" id="IPR010402">
    <property type="entry name" value="CCT_domain"/>
</dbReference>
<dbReference type="InterPro" id="IPR001789">
    <property type="entry name" value="Sig_transdc_resp-reg_receiver"/>
</dbReference>
<sequence>MESKELNLKKHSEHGGGGGGGGDGFIDRSKVRILLCDNDEHSSEEVFALLMKCSYQVISVRSPRQVIDALNAEAPDIDIILAEVDLPMRKGLKMLKYITRDRELRRIPVIMMSAQDEVSTVVKCLKLGAADYLVKPLRTNELLNLWTHMWRRRRMFSSAAAMEFPVNNASEFRPDVPGTHDHQTGKSSSGPKQSNLKMGESSSFFTYVKSSTLTCTEDNDVEQVRIKEKHQAFGCQVVDDPQVHISREAQESYSEGDDLQSSNSSVPDSLSLEGSCTPLGSMLLQHENIFEKDQSSQVLVHPRNELQQDFSGLPAQAAYPYYIPGVVNQVMMSSSTQFSICLQPGQIPNTHPWPSLGISSSTEVKLNKVDRREAALIKFRKKRMELCFDKKIRYVNRKRLAERRPRVQGQFVRKASGVNLELQSREYSPEDGASGCYSHSYWT</sequence>
<feature type="compositionally biased region" description="Low complexity" evidence="10">
    <location>
        <begin position="259"/>
        <end position="271"/>
    </location>
</feature>
<comment type="caution">
    <text evidence="8">Lacks conserved residue(s) required for the propagation of feature annotation.</text>
</comment>
<evidence type="ECO:0000259" key="11">
    <source>
        <dbReference type="PROSITE" id="PS50110"/>
    </source>
</evidence>
<dbReference type="SUPFAM" id="SSF52172">
    <property type="entry name" value="CheY-like"/>
    <property type="match status" value="1"/>
</dbReference>
<evidence type="ECO:0000256" key="6">
    <source>
        <dbReference type="ARBA" id="ARBA00023163"/>
    </source>
</evidence>
<feature type="region of interest" description="Disordered" evidence="10">
    <location>
        <begin position="171"/>
        <end position="197"/>
    </location>
</feature>
<organism evidence="13 14">
    <name type="scientific">Prunus dulcis</name>
    <name type="common">Almond</name>
    <name type="synonym">Amygdalus dulcis</name>
    <dbReference type="NCBI Taxonomy" id="3755"/>
    <lineage>
        <taxon>Eukaryota</taxon>
        <taxon>Viridiplantae</taxon>
        <taxon>Streptophyta</taxon>
        <taxon>Embryophyta</taxon>
        <taxon>Tracheophyta</taxon>
        <taxon>Spermatophyta</taxon>
        <taxon>Magnoliopsida</taxon>
        <taxon>eudicotyledons</taxon>
        <taxon>Gunneridae</taxon>
        <taxon>Pentapetalae</taxon>
        <taxon>rosids</taxon>
        <taxon>fabids</taxon>
        <taxon>Rosales</taxon>
        <taxon>Rosaceae</taxon>
        <taxon>Amygdaloideae</taxon>
        <taxon>Amygdaleae</taxon>
        <taxon>Prunus</taxon>
    </lineage>
</organism>
<keyword evidence="5" id="KW-0090">Biological rhythms</keyword>
<dbReference type="InParanoid" id="A0A5E4FR48"/>
<evidence type="ECO:0000313" key="13">
    <source>
        <dbReference type="EMBL" id="VVA29951.1"/>
    </source>
</evidence>
<dbReference type="PANTHER" id="PTHR43874">
    <property type="entry name" value="TWO-COMPONENT RESPONSE REGULATOR"/>
    <property type="match status" value="1"/>
</dbReference>
<evidence type="ECO:0000256" key="8">
    <source>
        <dbReference type="PROSITE-ProRule" id="PRU00169"/>
    </source>
</evidence>
<reference evidence="14" key="1">
    <citation type="journal article" date="2020" name="Plant J.">
        <title>Transposons played a major role in the diversification between the closely related almond and peach genomes: results from the almond genome sequence.</title>
        <authorList>
            <person name="Alioto T."/>
            <person name="Alexiou K.G."/>
            <person name="Bardil A."/>
            <person name="Barteri F."/>
            <person name="Castanera R."/>
            <person name="Cruz F."/>
            <person name="Dhingra A."/>
            <person name="Duval H."/>
            <person name="Fernandez I Marti A."/>
            <person name="Frias L."/>
            <person name="Galan B."/>
            <person name="Garcia J.L."/>
            <person name="Howad W."/>
            <person name="Gomez-Garrido J."/>
            <person name="Gut M."/>
            <person name="Julca I."/>
            <person name="Morata J."/>
            <person name="Puigdomenech P."/>
            <person name="Ribeca P."/>
            <person name="Rubio Cabetas M.J."/>
            <person name="Vlasova A."/>
            <person name="Wirthensohn M."/>
            <person name="Garcia-Mas J."/>
            <person name="Gabaldon T."/>
            <person name="Casacuberta J.M."/>
            <person name="Arus P."/>
        </authorList>
    </citation>
    <scope>NUCLEOTIDE SEQUENCE [LARGE SCALE GENOMIC DNA]</scope>
    <source>
        <strain evidence="14">cv. Texas</strain>
    </source>
</reference>
<dbReference type="PROSITE" id="PS51017">
    <property type="entry name" value="CCT"/>
    <property type="match status" value="1"/>
</dbReference>
<feature type="compositionally biased region" description="Basic and acidic residues" evidence="10">
    <location>
        <begin position="172"/>
        <end position="184"/>
    </location>
</feature>
<evidence type="ECO:0000256" key="1">
    <source>
        <dbReference type="ARBA" id="ARBA00004123"/>
    </source>
</evidence>
<comment type="subcellular location">
    <subcellularLocation>
        <location evidence="1 9">Nucleus</location>
    </subcellularLocation>
</comment>
<dbReference type="GO" id="GO:0048511">
    <property type="term" value="P:rhythmic process"/>
    <property type="evidence" value="ECO:0007669"/>
    <property type="project" value="UniProtKB-KW"/>
</dbReference>
<feature type="domain" description="Response regulatory" evidence="11">
    <location>
        <begin position="32"/>
        <end position="150"/>
    </location>
</feature>
<gene>
    <name evidence="13" type="ORF">ALMOND_2B015503</name>
</gene>
<dbReference type="AlphaFoldDB" id="A0A5E4FR48"/>
<keyword evidence="3" id="KW-0902">Two-component regulatory system</keyword>
<evidence type="ECO:0000256" key="9">
    <source>
        <dbReference type="PROSITE-ProRule" id="PRU00357"/>
    </source>
</evidence>
<dbReference type="Pfam" id="PF06203">
    <property type="entry name" value="CCT"/>
    <property type="match status" value="1"/>
</dbReference>
<evidence type="ECO:0000256" key="5">
    <source>
        <dbReference type="ARBA" id="ARBA00023108"/>
    </source>
</evidence>
<feature type="region of interest" description="Disordered" evidence="10">
    <location>
        <begin position="249"/>
        <end position="271"/>
    </location>
</feature>
<evidence type="ECO:0000256" key="10">
    <source>
        <dbReference type="SAM" id="MobiDB-lite"/>
    </source>
</evidence>
<feature type="region of interest" description="Disordered" evidence="10">
    <location>
        <begin position="1"/>
        <end position="23"/>
    </location>
</feature>
<dbReference type="EMBL" id="CABIKO010000177">
    <property type="protein sequence ID" value="VVA29951.1"/>
    <property type="molecule type" value="Genomic_DNA"/>
</dbReference>
<proteinExistence type="inferred from homology"/>
<dbReference type="GO" id="GO:0000160">
    <property type="term" value="P:phosphorelay signal transduction system"/>
    <property type="evidence" value="ECO:0007669"/>
    <property type="project" value="UniProtKB-KW"/>
</dbReference>
<keyword evidence="6" id="KW-0804">Transcription</keyword>
<comment type="similarity">
    <text evidence="2">Belongs to the ARR-like family.</text>
</comment>
<dbReference type="InterPro" id="IPR045279">
    <property type="entry name" value="ARR-like"/>
</dbReference>
<dbReference type="Proteomes" id="UP000327085">
    <property type="component" value="Chromosome 5"/>
</dbReference>
<dbReference type="InterPro" id="IPR011006">
    <property type="entry name" value="CheY-like_superfamily"/>
</dbReference>
<dbReference type="Pfam" id="PF00072">
    <property type="entry name" value="Response_reg"/>
    <property type="match status" value="1"/>
</dbReference>
<dbReference type="Gene3D" id="3.40.50.2300">
    <property type="match status" value="1"/>
</dbReference>
<dbReference type="OMA" id="SIEVICN"/>
<evidence type="ECO:0000256" key="4">
    <source>
        <dbReference type="ARBA" id="ARBA00023015"/>
    </source>
</evidence>
<keyword evidence="4" id="KW-0805">Transcription regulation</keyword>
<feature type="compositionally biased region" description="Basic and acidic residues" evidence="10">
    <location>
        <begin position="1"/>
        <end position="14"/>
    </location>
</feature>
<accession>A0A5E4FR48</accession>